<dbReference type="GO" id="GO:0003924">
    <property type="term" value="F:GTPase activity"/>
    <property type="evidence" value="ECO:0007669"/>
    <property type="project" value="InterPro"/>
</dbReference>
<dbReference type="InterPro" id="IPR041095">
    <property type="entry name" value="EFG_II"/>
</dbReference>
<dbReference type="SMART" id="SM00838">
    <property type="entry name" value="EFG_C"/>
    <property type="match status" value="1"/>
</dbReference>
<dbReference type="InterPro" id="IPR009000">
    <property type="entry name" value="Transl_B-barrel_sf"/>
</dbReference>
<dbReference type="Pfam" id="PF14492">
    <property type="entry name" value="EFG_III"/>
    <property type="match status" value="1"/>
</dbReference>
<keyword evidence="3 7" id="KW-0251">Elongation factor</keyword>
<dbReference type="Pfam" id="PF00679">
    <property type="entry name" value="EFG_C"/>
    <property type="match status" value="1"/>
</dbReference>
<dbReference type="InterPro" id="IPR004540">
    <property type="entry name" value="Transl_elong_EFG/EF2"/>
</dbReference>
<keyword evidence="4" id="KW-0648">Protein biosynthesis</keyword>
<dbReference type="Gene3D" id="3.40.50.300">
    <property type="entry name" value="P-loop containing nucleotide triphosphate hydrolases"/>
    <property type="match status" value="1"/>
</dbReference>
<protein>
    <submittedName>
        <fullName evidence="7">Translation elongation factor G</fullName>
    </submittedName>
</protein>
<dbReference type="PANTHER" id="PTHR43261:SF1">
    <property type="entry name" value="RIBOSOME-RELEASING FACTOR 2, MITOCHONDRIAL"/>
    <property type="match status" value="1"/>
</dbReference>
<dbReference type="Gene3D" id="3.30.230.10">
    <property type="match status" value="1"/>
</dbReference>
<accession>A0A3B0R021</accession>
<dbReference type="InterPro" id="IPR000795">
    <property type="entry name" value="T_Tr_GTP-bd_dom"/>
</dbReference>
<dbReference type="FunFam" id="2.40.30.10:FF:000006">
    <property type="entry name" value="Elongation factor G"/>
    <property type="match status" value="1"/>
</dbReference>
<dbReference type="SUPFAM" id="SSF54980">
    <property type="entry name" value="EF-G C-terminal domain-like"/>
    <property type="match status" value="2"/>
</dbReference>
<dbReference type="InterPro" id="IPR014721">
    <property type="entry name" value="Ribsml_uS5_D2-typ_fold_subgr"/>
</dbReference>
<dbReference type="InterPro" id="IPR000640">
    <property type="entry name" value="EFG_V-like"/>
</dbReference>
<dbReference type="PROSITE" id="PS51722">
    <property type="entry name" value="G_TR_2"/>
    <property type="match status" value="1"/>
</dbReference>
<evidence type="ECO:0000256" key="1">
    <source>
        <dbReference type="ARBA" id="ARBA00005870"/>
    </source>
</evidence>
<keyword evidence="2" id="KW-0547">Nucleotide-binding</keyword>
<dbReference type="NCBIfam" id="TIGR00484">
    <property type="entry name" value="EF-G"/>
    <property type="match status" value="1"/>
</dbReference>
<dbReference type="InterPro" id="IPR047872">
    <property type="entry name" value="EFG_IV"/>
</dbReference>
<evidence type="ECO:0000313" key="7">
    <source>
        <dbReference type="EMBL" id="VAV85689.1"/>
    </source>
</evidence>
<dbReference type="SUPFAM" id="SSF54211">
    <property type="entry name" value="Ribosomal protein S5 domain 2-like"/>
    <property type="match status" value="1"/>
</dbReference>
<dbReference type="NCBIfam" id="TIGR00231">
    <property type="entry name" value="small_GTP"/>
    <property type="match status" value="1"/>
</dbReference>
<dbReference type="InterPro" id="IPR009022">
    <property type="entry name" value="EFG_III"/>
</dbReference>
<keyword evidence="5" id="KW-0342">GTP-binding</keyword>
<dbReference type="HAMAP" id="MF_00054_B">
    <property type="entry name" value="EF_G_EF_2_B"/>
    <property type="match status" value="1"/>
</dbReference>
<dbReference type="PRINTS" id="PR00315">
    <property type="entry name" value="ELONGATNFCT"/>
</dbReference>
<dbReference type="FunFam" id="3.30.70.870:FF:000001">
    <property type="entry name" value="Elongation factor G"/>
    <property type="match status" value="1"/>
</dbReference>
<dbReference type="NCBIfam" id="NF009381">
    <property type="entry name" value="PRK12740.1-5"/>
    <property type="match status" value="1"/>
</dbReference>
<dbReference type="GO" id="GO:0005525">
    <property type="term" value="F:GTP binding"/>
    <property type="evidence" value="ECO:0007669"/>
    <property type="project" value="UniProtKB-KW"/>
</dbReference>
<dbReference type="AlphaFoldDB" id="A0A3B0R021"/>
<dbReference type="Gene3D" id="3.30.70.240">
    <property type="match status" value="1"/>
</dbReference>
<evidence type="ECO:0000259" key="6">
    <source>
        <dbReference type="PROSITE" id="PS51722"/>
    </source>
</evidence>
<dbReference type="EMBL" id="UOEA01000095">
    <property type="protein sequence ID" value="VAV85689.1"/>
    <property type="molecule type" value="Genomic_DNA"/>
</dbReference>
<reference evidence="7" key="1">
    <citation type="submission" date="2018-06" db="EMBL/GenBank/DDBJ databases">
        <authorList>
            <person name="Zhirakovskaya E."/>
        </authorList>
    </citation>
    <scope>NUCLEOTIDE SEQUENCE</scope>
</reference>
<gene>
    <name evidence="7" type="ORF">MNBD_DELTA01-828</name>
</gene>
<evidence type="ECO:0000256" key="2">
    <source>
        <dbReference type="ARBA" id="ARBA00022741"/>
    </source>
</evidence>
<proteinExistence type="inferred from homology"/>
<dbReference type="InterPro" id="IPR027417">
    <property type="entry name" value="P-loop_NTPase"/>
</dbReference>
<evidence type="ECO:0000256" key="5">
    <source>
        <dbReference type="ARBA" id="ARBA00023134"/>
    </source>
</evidence>
<dbReference type="CDD" id="cd04088">
    <property type="entry name" value="EFG_mtEFG_II"/>
    <property type="match status" value="1"/>
</dbReference>
<organism evidence="7">
    <name type="scientific">hydrothermal vent metagenome</name>
    <dbReference type="NCBI Taxonomy" id="652676"/>
    <lineage>
        <taxon>unclassified sequences</taxon>
        <taxon>metagenomes</taxon>
        <taxon>ecological metagenomes</taxon>
    </lineage>
</organism>
<dbReference type="FunFam" id="3.30.70.240:FF:000001">
    <property type="entry name" value="Elongation factor G"/>
    <property type="match status" value="1"/>
</dbReference>
<dbReference type="Pfam" id="PF00009">
    <property type="entry name" value="GTP_EFTU"/>
    <property type="match status" value="1"/>
</dbReference>
<sequence>MAREIPLENQRNIGIMAHIDAGKTTTTERILYYTGVTYKIGEVHDGTAVMDWMEQERERGITITSAATTCVWKDYGINIIDTPGHVDFTIEVERSLRVLDGTVAVFCSVGGVEPQSETVWRQATRYNVPRIAFVNKMDRTGADFYNVVEMMKDRLKTRAILFQLPIGREEGFQGVVDLIEEHAVVWDGSELGAEFRITEIPEDLKEKVAEYREQLVEAASDFDEDIMEKFLEGEKVSKEALVAALRKATLALEITPVFCGTAFKNKGVQLLLDAVVDYLPSPLDIPPVKGLLPNSEEEAIRETKDDAPYAALAFKIMTDPFVGQLTFFRVYSGTIKSGSYVFNSTKGKKERISRIVRMHSNKREEIDMVHAGDIAAAVGLKYSTTGDTICDPDNPIILESLDIPEPVISIAIEPKTKSDQEKLGVSLQKLAVEDPSFQVKSDEETGQTIISGMGELHLEIIVDRLLREFKVEASVGKPQVAYKETIKKGVKAEAKYVKQTGGRGQYGHVCLELEPSERGEGFEFVNKIVGGSIPKEFINPIENGIKESMESGTLAGFPVVDVKVTVFDGSYHDVDSSEMAFKIAGSMCFKDGMKKGGQVLLEPIMDVEVVVPEQFMGDVIGDLSSRRGKVLGMEARAGFQVVTSTVPLANMFGYSTDLRSATQGRASYSMQFSYYEPVPTSVLETITAKAQVR</sequence>
<dbReference type="InterPro" id="IPR035647">
    <property type="entry name" value="EFG_III/V"/>
</dbReference>
<dbReference type="Gene3D" id="3.30.70.870">
    <property type="entry name" value="Elongation Factor G (Translational Gtpase), domain 3"/>
    <property type="match status" value="1"/>
</dbReference>
<name>A0A3B0R021_9ZZZZ</name>
<dbReference type="Pfam" id="PF03764">
    <property type="entry name" value="EFG_IV"/>
    <property type="match status" value="1"/>
</dbReference>
<dbReference type="Pfam" id="PF03144">
    <property type="entry name" value="GTP_EFTU_D2"/>
    <property type="match status" value="1"/>
</dbReference>
<dbReference type="InterPro" id="IPR031157">
    <property type="entry name" value="G_TR_CS"/>
</dbReference>
<feature type="domain" description="Tr-type G" evidence="6">
    <location>
        <begin position="8"/>
        <end position="283"/>
    </location>
</feature>
<dbReference type="GO" id="GO:0003746">
    <property type="term" value="F:translation elongation factor activity"/>
    <property type="evidence" value="ECO:0007669"/>
    <property type="project" value="UniProtKB-KW"/>
</dbReference>
<evidence type="ECO:0000256" key="4">
    <source>
        <dbReference type="ARBA" id="ARBA00022917"/>
    </source>
</evidence>
<dbReference type="FunFam" id="3.30.230.10:FF:000003">
    <property type="entry name" value="Elongation factor G"/>
    <property type="match status" value="1"/>
</dbReference>
<evidence type="ECO:0000256" key="3">
    <source>
        <dbReference type="ARBA" id="ARBA00022768"/>
    </source>
</evidence>
<dbReference type="CDD" id="cd01886">
    <property type="entry name" value="EF-G"/>
    <property type="match status" value="1"/>
</dbReference>
<dbReference type="SUPFAM" id="SSF50447">
    <property type="entry name" value="Translation proteins"/>
    <property type="match status" value="1"/>
</dbReference>
<dbReference type="InterPro" id="IPR020568">
    <property type="entry name" value="Ribosomal_Su5_D2-typ_SF"/>
</dbReference>
<dbReference type="CDD" id="cd16262">
    <property type="entry name" value="EFG_III"/>
    <property type="match status" value="1"/>
</dbReference>
<dbReference type="NCBIfam" id="NF009379">
    <property type="entry name" value="PRK12740.1-3"/>
    <property type="match status" value="1"/>
</dbReference>
<dbReference type="InterPro" id="IPR005517">
    <property type="entry name" value="Transl_elong_EFG/EF2_IV"/>
</dbReference>
<dbReference type="GO" id="GO:0032790">
    <property type="term" value="P:ribosome disassembly"/>
    <property type="evidence" value="ECO:0007669"/>
    <property type="project" value="TreeGrafter"/>
</dbReference>
<dbReference type="InterPro" id="IPR004161">
    <property type="entry name" value="EFTu-like_2"/>
</dbReference>
<dbReference type="FunFam" id="3.40.50.300:FF:000029">
    <property type="entry name" value="Elongation factor G"/>
    <property type="match status" value="1"/>
</dbReference>
<dbReference type="InterPro" id="IPR035649">
    <property type="entry name" value="EFG_V"/>
</dbReference>
<dbReference type="PANTHER" id="PTHR43261">
    <property type="entry name" value="TRANSLATION ELONGATION FACTOR G-RELATED"/>
    <property type="match status" value="1"/>
</dbReference>
<comment type="similarity">
    <text evidence="1">Belongs to the TRAFAC class translation factor GTPase superfamily. Classic translation factor GTPase family. EF-G/EF-2 subfamily.</text>
</comment>
<dbReference type="SUPFAM" id="SSF52540">
    <property type="entry name" value="P-loop containing nucleoside triphosphate hydrolases"/>
    <property type="match status" value="1"/>
</dbReference>
<dbReference type="Gene3D" id="2.40.30.10">
    <property type="entry name" value="Translation factors"/>
    <property type="match status" value="1"/>
</dbReference>
<dbReference type="CDD" id="cd01434">
    <property type="entry name" value="EFG_mtEFG1_IV"/>
    <property type="match status" value="1"/>
</dbReference>
<dbReference type="SMART" id="SM00889">
    <property type="entry name" value="EFG_IV"/>
    <property type="match status" value="1"/>
</dbReference>
<dbReference type="CDD" id="cd03713">
    <property type="entry name" value="EFG_mtEFG_C"/>
    <property type="match status" value="1"/>
</dbReference>
<dbReference type="PROSITE" id="PS00301">
    <property type="entry name" value="G_TR_1"/>
    <property type="match status" value="1"/>
</dbReference>
<dbReference type="InterPro" id="IPR005225">
    <property type="entry name" value="Small_GTP-bd"/>
</dbReference>